<dbReference type="OrthoDB" id="543560at2"/>
<dbReference type="STRING" id="36842.SAMN02194393_03954"/>
<dbReference type="AlphaFoldDB" id="A0A1T5M5W1"/>
<proteinExistence type="predicted"/>
<accession>A0A1T5M5W1</accession>
<gene>
    <name evidence="1" type="ORF">SAMN02194393_03954</name>
</gene>
<reference evidence="1 2" key="1">
    <citation type="submission" date="2017-02" db="EMBL/GenBank/DDBJ databases">
        <authorList>
            <person name="Peterson S.W."/>
        </authorList>
    </citation>
    <scope>NUCLEOTIDE SEQUENCE [LARGE SCALE GENOMIC DNA]</scope>
    <source>
        <strain evidence="1 2">M1</strain>
    </source>
</reference>
<keyword evidence="2" id="KW-1185">Reference proteome</keyword>
<evidence type="ECO:0008006" key="3">
    <source>
        <dbReference type="Google" id="ProtNLM"/>
    </source>
</evidence>
<dbReference type="Proteomes" id="UP000190285">
    <property type="component" value="Unassembled WGS sequence"/>
</dbReference>
<sequence length="517" mass="60480">MKNIYWSDFHTNVHSKHIDDLDSWYDFAKDMLDFWAPVYYPYFVKTNEKGFHYEDTHSPEKHQNDWERLRKFCKGKDDDFILYMGYEWQGDGRDGDHNVFYKDLEGDMKMPLKYKELCDELTPKDSIAIPHHPGYKSGHRGKNWDTHNESISPVVEIYSSHGSSEASDSNIPLNVHIHMGPRSEEGTVLYALKKGIKVGIIASGDNHVCPAISGNGFMAVISDEYNRESLFNAILNRHTYGVSRSRILLDYRINNEIMGSEITAEENNIVDINVIGSSAIDRIEIIRNGTPEKTFVHNGKWEEKKLKDVVRFKFELELGWGPDRRVFPDIKEKLWNVSLETKGKILNIEKLWTSPGSKIKVNEEKKFKAEIITRKSIQGDAKLSQKNYLTPYIQNQSIIFEIEDHIDNSLMFNIDGKEYNVSIRKLLNQSILEAQEDKVHKLLKDRFDFDKYYREDPWWHNAYKFLLHKASPLDAYRVNYKYEFKNLKSKEDNIFIKVIQKNGDIAWSSPIWIKSPF</sequence>
<dbReference type="RefSeq" id="WP_079494007.1">
    <property type="nucleotide sequence ID" value="NZ_FUZT01000010.1"/>
</dbReference>
<dbReference type="InterPro" id="IPR016195">
    <property type="entry name" value="Pol/histidinol_Pase-like"/>
</dbReference>
<evidence type="ECO:0000313" key="1">
    <source>
        <dbReference type="EMBL" id="SKC83617.1"/>
    </source>
</evidence>
<dbReference type="EMBL" id="FUZT01000010">
    <property type="protein sequence ID" value="SKC83617.1"/>
    <property type="molecule type" value="Genomic_DNA"/>
</dbReference>
<evidence type="ECO:0000313" key="2">
    <source>
        <dbReference type="Proteomes" id="UP000190285"/>
    </source>
</evidence>
<dbReference type="Gene3D" id="3.20.20.140">
    <property type="entry name" value="Metal-dependent hydrolases"/>
    <property type="match status" value="1"/>
</dbReference>
<name>A0A1T5M5W1_9FIRM</name>
<organism evidence="1 2">
    <name type="scientific">Maledivibacter halophilus</name>
    <dbReference type="NCBI Taxonomy" id="36842"/>
    <lineage>
        <taxon>Bacteria</taxon>
        <taxon>Bacillati</taxon>
        <taxon>Bacillota</taxon>
        <taxon>Clostridia</taxon>
        <taxon>Peptostreptococcales</taxon>
        <taxon>Caminicellaceae</taxon>
        <taxon>Maledivibacter</taxon>
    </lineage>
</organism>
<protein>
    <recommendedName>
        <fullName evidence="3">DUF3604 domain-containing protein</fullName>
    </recommendedName>
</protein>
<dbReference type="SUPFAM" id="SSF89550">
    <property type="entry name" value="PHP domain-like"/>
    <property type="match status" value="1"/>
</dbReference>